<evidence type="ECO:0000256" key="1">
    <source>
        <dbReference type="ARBA" id="ARBA00010337"/>
    </source>
</evidence>
<evidence type="ECO:0000256" key="5">
    <source>
        <dbReference type="RuleBase" id="RU363050"/>
    </source>
</evidence>
<evidence type="ECO:0000256" key="2">
    <source>
        <dbReference type="ARBA" id="ARBA00022490"/>
    </source>
</evidence>
<evidence type="ECO:0000313" key="10">
    <source>
        <dbReference type="Proteomes" id="UP000283383"/>
    </source>
</evidence>
<evidence type="ECO:0000259" key="7">
    <source>
        <dbReference type="Pfam" id="PF14609"/>
    </source>
</evidence>
<dbReference type="InterPro" id="IPR059169">
    <property type="entry name" value="GCP5_N_ext"/>
</dbReference>
<keyword evidence="4 5" id="KW-0206">Cytoskeleton</keyword>
<dbReference type="Pfam" id="PF17681">
    <property type="entry name" value="GCP_N_terminal"/>
    <property type="match status" value="1"/>
</dbReference>
<dbReference type="GO" id="GO:0005816">
    <property type="term" value="C:spindle pole body"/>
    <property type="evidence" value="ECO:0007669"/>
    <property type="project" value="UniProtKB-ARBA"/>
</dbReference>
<proteinExistence type="inferred from homology"/>
<dbReference type="InterPro" id="IPR041470">
    <property type="entry name" value="GCP_N"/>
</dbReference>
<dbReference type="Proteomes" id="UP000283383">
    <property type="component" value="Unassembled WGS sequence"/>
</dbReference>
<dbReference type="GO" id="GO:0000930">
    <property type="term" value="C:gamma-tubulin complex"/>
    <property type="evidence" value="ECO:0007669"/>
    <property type="project" value="TreeGrafter"/>
</dbReference>
<gene>
    <name evidence="9" type="ORF">GcM3_190033</name>
</gene>
<accession>A0A420HIA5</accession>
<evidence type="ECO:0000259" key="8">
    <source>
        <dbReference type="Pfam" id="PF17681"/>
    </source>
</evidence>
<sequence>MSHISRIEALIEELMGLIVPSLIQSDPTRLVAQKNSAILFLQHHNFALTNQFDVKNQLDGLDEKLRVYGRDNLADAICERRTRLDQIQPTWTPEILQLLLELSDRPALNSKVEHLETLKEPQLRANSRLRWSNITLEDPSFQEESIWENVDFADDSSDDEGSFREKVDESDENIIHTVNDNAAEIHISQRIYDVGALNYEGLERLREFQFWQKVTNVHGVRIKTIKKSITELEAAREVLFMFGGYPTSLFKLKSEVPMVIEASRDYALKNVSHSIFMSFLKKLTTQGSAVMRVRLWAQLKQANNLIQFFKLSILERLDKFDTLLSKIHQRLVAPLHDLSVSLLSIHQEVESPLRLLSYLSEITDKIEKDSCEHAFRYLEMLYDLICTSQIAGDDTTYEYMGKLFFNCFHVYLQPIKSWIEEGKLWKDEINFFVCETTCNIELSLLWESKFKLRKTEDGTLHVPKFLRPAANRIFNTGKSIVVLKHLDRLDLLLSINKGTESKLDFETVCNPEKSKLASFAEIFDTAFDTWVCGKHQHAASILKDTLFNSCGLHTSFDALSHIYFLADGSIGTHLTNAIFNNLDMLHTWNDKFTLTEHAQSSFASLESVSVERLRMSVPILALKYQDVEKCRKSVKALAAVELKYQLSWPIQIVISSRTMISYQKIFIFLIQVRRSFYCLTRETNKEKKKNYDSNCDEEALYYSLRMRLLWFTQTIYYYLTSLVLEPCSQKMKVDLKAAEDVDMMIKVHLDYINRCVDQTLLGSNLELIYNTILKVLDLGIKLDDAQTRNAVMRRSKSENQRVLMESSTADLGVPIDQRHNSLAFHQKYGSSKKSDYFTSEDEIGEVGTDFAVSPQQNNECKDLLYVSQLRSMKVEFYRLVRFISRGLQGVSRASIGEEARLWDTLSDMLESGLRN</sequence>
<dbReference type="InterPro" id="IPR042241">
    <property type="entry name" value="GCP_C_sf"/>
</dbReference>
<dbReference type="CDD" id="cd22572">
    <property type="entry name" value="GCP5_NTD"/>
    <property type="match status" value="1"/>
</dbReference>
<dbReference type="EMBL" id="MCBQ01019057">
    <property type="protein sequence ID" value="RKF57143.1"/>
    <property type="molecule type" value="Genomic_DNA"/>
</dbReference>
<name>A0A420HIA5_9PEZI</name>
<reference evidence="9 10" key="1">
    <citation type="journal article" date="2018" name="BMC Genomics">
        <title>Comparative genome analyses reveal sequence features reflecting distinct modes of host-adaptation between dicot and monocot powdery mildew.</title>
        <authorList>
            <person name="Wu Y."/>
            <person name="Ma X."/>
            <person name="Pan Z."/>
            <person name="Kale S.D."/>
            <person name="Song Y."/>
            <person name="King H."/>
            <person name="Zhang Q."/>
            <person name="Presley C."/>
            <person name="Deng X."/>
            <person name="Wei C.I."/>
            <person name="Xiao S."/>
        </authorList>
    </citation>
    <scope>NUCLEOTIDE SEQUENCE [LARGE SCALE GENOMIC DNA]</scope>
    <source>
        <strain evidence="9">UMSG3</strain>
    </source>
</reference>
<dbReference type="GO" id="GO:0005874">
    <property type="term" value="C:microtubule"/>
    <property type="evidence" value="ECO:0007669"/>
    <property type="project" value="UniProtKB-KW"/>
</dbReference>
<feature type="domain" description="Gamma tubulin complex component C-terminal" evidence="6">
    <location>
        <begin position="552"/>
        <end position="890"/>
    </location>
</feature>
<feature type="domain" description="Gamma-Tubulin ring complex non-core subunit mod21 N-terminal" evidence="7">
    <location>
        <begin position="67"/>
        <end position="158"/>
    </location>
</feature>
<dbReference type="InterPro" id="IPR007259">
    <property type="entry name" value="GCP"/>
</dbReference>
<keyword evidence="3 5" id="KW-0493">Microtubule</keyword>
<keyword evidence="2 5" id="KW-0963">Cytoplasm</keyword>
<dbReference type="GO" id="GO:0051011">
    <property type="term" value="F:microtubule minus-end binding"/>
    <property type="evidence" value="ECO:0007669"/>
    <property type="project" value="TreeGrafter"/>
</dbReference>
<evidence type="ECO:0000313" key="9">
    <source>
        <dbReference type="EMBL" id="RKF57143.1"/>
    </source>
</evidence>
<keyword evidence="10" id="KW-1185">Reference proteome</keyword>
<dbReference type="Pfam" id="PF14609">
    <property type="entry name" value="GCP5-Mod21_N"/>
    <property type="match status" value="1"/>
</dbReference>
<evidence type="ECO:0000256" key="3">
    <source>
        <dbReference type="ARBA" id="ARBA00022701"/>
    </source>
</evidence>
<dbReference type="GO" id="GO:0007020">
    <property type="term" value="P:microtubule nucleation"/>
    <property type="evidence" value="ECO:0007669"/>
    <property type="project" value="InterPro"/>
</dbReference>
<dbReference type="GO" id="GO:0051225">
    <property type="term" value="P:spindle assembly"/>
    <property type="evidence" value="ECO:0007669"/>
    <property type="project" value="TreeGrafter"/>
</dbReference>
<dbReference type="GO" id="GO:0051321">
    <property type="term" value="P:meiotic cell cycle"/>
    <property type="evidence" value="ECO:0007669"/>
    <property type="project" value="TreeGrafter"/>
</dbReference>
<organism evidence="9 10">
    <name type="scientific">Golovinomyces cichoracearum</name>
    <dbReference type="NCBI Taxonomy" id="62708"/>
    <lineage>
        <taxon>Eukaryota</taxon>
        <taxon>Fungi</taxon>
        <taxon>Dikarya</taxon>
        <taxon>Ascomycota</taxon>
        <taxon>Pezizomycotina</taxon>
        <taxon>Leotiomycetes</taxon>
        <taxon>Erysiphales</taxon>
        <taxon>Erysiphaceae</taxon>
        <taxon>Golovinomyces</taxon>
    </lineage>
</organism>
<dbReference type="STRING" id="62708.A0A420HIA5"/>
<comment type="similarity">
    <text evidence="1 5">Belongs to the TUBGCP family.</text>
</comment>
<dbReference type="PANTHER" id="PTHR19302:SF33">
    <property type="entry name" value="GAMMA-TUBULIN COMPLEX COMPONENT 5"/>
    <property type="match status" value="1"/>
</dbReference>
<comment type="subcellular location">
    <subcellularLocation>
        <location evidence="5">Cytoplasm</location>
        <location evidence="5">Cytoskeleton</location>
        <location evidence="5">Microtubule organizing center</location>
    </subcellularLocation>
</comment>
<dbReference type="GO" id="GO:0043015">
    <property type="term" value="F:gamma-tubulin binding"/>
    <property type="evidence" value="ECO:0007669"/>
    <property type="project" value="InterPro"/>
</dbReference>
<dbReference type="Gene3D" id="1.20.120.1900">
    <property type="entry name" value="Gamma-tubulin complex, C-terminal domain"/>
    <property type="match status" value="1"/>
</dbReference>
<dbReference type="AlphaFoldDB" id="A0A420HIA5"/>
<feature type="domain" description="Gamma tubulin complex component protein N-terminal" evidence="8">
    <location>
        <begin position="236"/>
        <end position="548"/>
    </location>
</feature>
<dbReference type="GO" id="GO:0000278">
    <property type="term" value="P:mitotic cell cycle"/>
    <property type="evidence" value="ECO:0007669"/>
    <property type="project" value="TreeGrafter"/>
</dbReference>
<protein>
    <recommendedName>
        <fullName evidence="5">Spindle pole body component</fullName>
    </recommendedName>
</protein>
<dbReference type="InterPro" id="IPR032797">
    <property type="entry name" value="Mod21_N"/>
</dbReference>
<evidence type="ECO:0000256" key="4">
    <source>
        <dbReference type="ARBA" id="ARBA00023212"/>
    </source>
</evidence>
<dbReference type="InterPro" id="IPR040457">
    <property type="entry name" value="GCP_C"/>
</dbReference>
<evidence type="ECO:0000259" key="6">
    <source>
        <dbReference type="Pfam" id="PF04130"/>
    </source>
</evidence>
<comment type="caution">
    <text evidence="9">The sequence shown here is derived from an EMBL/GenBank/DDBJ whole genome shotgun (WGS) entry which is preliminary data.</text>
</comment>
<dbReference type="GO" id="GO:0031122">
    <property type="term" value="P:cytoplasmic microtubule organization"/>
    <property type="evidence" value="ECO:0007669"/>
    <property type="project" value="TreeGrafter"/>
</dbReference>
<dbReference type="Pfam" id="PF04130">
    <property type="entry name" value="GCP_C_terminal"/>
    <property type="match status" value="1"/>
</dbReference>
<dbReference type="GO" id="GO:0000922">
    <property type="term" value="C:spindle pole"/>
    <property type="evidence" value="ECO:0007669"/>
    <property type="project" value="InterPro"/>
</dbReference>
<dbReference type="PANTHER" id="PTHR19302">
    <property type="entry name" value="GAMMA TUBULIN COMPLEX PROTEIN"/>
    <property type="match status" value="1"/>
</dbReference>